<dbReference type="PROSITE" id="PS50104">
    <property type="entry name" value="TIR"/>
    <property type="match status" value="1"/>
</dbReference>
<dbReference type="InterPro" id="IPR035897">
    <property type="entry name" value="Toll_tir_struct_dom_sf"/>
</dbReference>
<dbReference type="Gene3D" id="3.80.10.10">
    <property type="entry name" value="Ribonuclease Inhibitor"/>
    <property type="match status" value="3"/>
</dbReference>
<dbReference type="GeneID" id="110754691"/>
<dbReference type="PANTHER" id="PTHR11017:SF574">
    <property type="entry name" value="ADP-RIBOSYL CYCLASE_CYCLIC ADP-RIBOSE HYDROLASE"/>
    <property type="match status" value="1"/>
</dbReference>
<dbReference type="Pfam" id="PF01582">
    <property type="entry name" value="TIR"/>
    <property type="match status" value="1"/>
</dbReference>
<keyword evidence="1" id="KW-0433">Leucine-rich repeat</keyword>
<feature type="non-terminal residue" evidence="8">
    <location>
        <position position="1050"/>
    </location>
</feature>
<dbReference type="PANTHER" id="PTHR11017">
    <property type="entry name" value="LEUCINE-RICH REPEAT-CONTAINING PROTEIN"/>
    <property type="match status" value="1"/>
</dbReference>
<evidence type="ECO:0000313" key="8">
    <source>
        <dbReference type="RefSeq" id="XP_021811486.1"/>
    </source>
</evidence>
<dbReference type="SMART" id="SM00369">
    <property type="entry name" value="LRR_TYP"/>
    <property type="match status" value="3"/>
</dbReference>
<accession>A0A6P5SD51</accession>
<evidence type="ECO:0000259" key="6">
    <source>
        <dbReference type="PROSITE" id="PS50104"/>
    </source>
</evidence>
<organism evidence="7 8">
    <name type="scientific">Prunus avium</name>
    <name type="common">Cherry</name>
    <name type="synonym">Cerasus avium</name>
    <dbReference type="NCBI Taxonomy" id="42229"/>
    <lineage>
        <taxon>Eukaryota</taxon>
        <taxon>Viridiplantae</taxon>
        <taxon>Streptophyta</taxon>
        <taxon>Embryophyta</taxon>
        <taxon>Tracheophyta</taxon>
        <taxon>Spermatophyta</taxon>
        <taxon>Magnoliopsida</taxon>
        <taxon>eudicotyledons</taxon>
        <taxon>Gunneridae</taxon>
        <taxon>Pentapetalae</taxon>
        <taxon>rosids</taxon>
        <taxon>fabids</taxon>
        <taxon>Rosales</taxon>
        <taxon>Rosaceae</taxon>
        <taxon>Amygdaloideae</taxon>
        <taxon>Amygdaleae</taxon>
        <taxon>Prunus</taxon>
    </lineage>
</organism>
<keyword evidence="7" id="KW-1185">Reference proteome</keyword>
<keyword evidence="4" id="KW-0520">NAD</keyword>
<feature type="region of interest" description="Disordered" evidence="5">
    <location>
        <begin position="1021"/>
        <end position="1050"/>
    </location>
</feature>
<dbReference type="SMART" id="SM00255">
    <property type="entry name" value="TIR"/>
    <property type="match status" value="1"/>
</dbReference>
<dbReference type="InterPro" id="IPR000157">
    <property type="entry name" value="TIR_dom"/>
</dbReference>
<dbReference type="InterPro" id="IPR044974">
    <property type="entry name" value="Disease_R_plants"/>
</dbReference>
<feature type="region of interest" description="Disordered" evidence="5">
    <location>
        <begin position="19"/>
        <end position="46"/>
    </location>
</feature>
<gene>
    <name evidence="8" type="primary">LOC110754691</name>
</gene>
<dbReference type="Gene3D" id="1.10.8.430">
    <property type="entry name" value="Helical domain of apoptotic protease-activating factors"/>
    <property type="match status" value="1"/>
</dbReference>
<dbReference type="InterPro" id="IPR032675">
    <property type="entry name" value="LRR_dom_sf"/>
</dbReference>
<name>A0A6P5SD51_PRUAV</name>
<proteinExistence type="predicted"/>
<dbReference type="Proteomes" id="UP000515124">
    <property type="component" value="Unplaced"/>
</dbReference>
<sequence>MECIEFFQVFITCFRSLTSSSSPSSSSSSAAAADTDIPPLQDSSSSVGAADTAILPLKERYDVFLSFRGEDTRLGFTSHLHKALLGKKIETYIDYRLVRGDEIAPALLEAIARSTISVIIFSKNYASSTWCLKELVHILGCKKRYGQIVIPIFYGIDPSDLRNQQGTCALALDELEKRFKGSRDEVANWKAGLKEASYISGFHYSSKTGRTEANFVEEVVQDVLTKLNSESSGDLKDLVGIEKKIEKIESLLCLDSPGVCCVCIWGMGGIGKTTLADTVFHRQRQSSKFEVCCFLANVREKSEKTDGLHQLRNKLVGEILKQRDVNIDTPSIPPHIQDRLRRTKALIVLDDVNARKQLEYLVGDDDRFCQGSRIIITARDKGLLEQKVDPEKIYDVVGLDSDEALELFHSHAFGNKSPTTDYTELSREVVDYIKGIPLALKVMGSSFRRCKSKQEWEVQWKKVKQFPNEEIDQVLRISYDGLEKNEKEIFLDMACFHKGHERKYVERMLDSCGFFGETGINDLIDRSLISISEWNGIEMHDLVQEMGRAIAREQRSRLFNDEDVYQVLTNNQRDGHVQAISLDLKFHLHKMEKLHLNFEKMYQLRFLCVRHYNSLMEFQGDRNGIVSLDLLPNSLRCLQWMDSDPWKSLPSKFSTPNLVEGQLWNEDQSPVNLKRINLSFSKHLIEVPNLSRSRKIEHINLKGCRSLVEIPSYFQHLSKLTYLDLKECTSLKNLPEMPCNLEFLNLSMTAIEELPSSVWSHEKISHLDITYCRDLKSLPSNSCKLKLSDSLSLQGCQSLCEFWELPTNTRVLDLSRRSFLKNVVSLPTNIWKLKSLESLDLNCCFKFQNFPEISEAMERLEFLNLSDTAVKEVPPSIGNLVALRKLFLVGCNIQEIPDDLFCLTSLQELDMSLSKIKSIPASIKQAAQLSRLSLEDCKSLESLPELPPLLQHLEANGCTSLKTVSSSSTAITQGWEEYIFSRGLHEKHIFSNCPKLDENVRSNIMGDAQLRIMRMATASSKFKEDKIEQPSYDSDNSDDSDISYDDYEVS</sequence>
<dbReference type="Gene3D" id="3.40.50.300">
    <property type="entry name" value="P-loop containing nucleotide triphosphate hydrolases"/>
    <property type="match status" value="1"/>
</dbReference>
<dbReference type="InterPro" id="IPR002182">
    <property type="entry name" value="NB-ARC"/>
</dbReference>
<dbReference type="Pfam" id="PF23282">
    <property type="entry name" value="WHD_ROQ1"/>
    <property type="match status" value="1"/>
</dbReference>
<dbReference type="SUPFAM" id="SSF52540">
    <property type="entry name" value="P-loop containing nucleoside triphosphate hydrolases"/>
    <property type="match status" value="1"/>
</dbReference>
<dbReference type="GO" id="GO:0007165">
    <property type="term" value="P:signal transduction"/>
    <property type="evidence" value="ECO:0007669"/>
    <property type="project" value="InterPro"/>
</dbReference>
<dbReference type="KEGG" id="pavi:110754691"/>
<feature type="compositionally biased region" description="Low complexity" evidence="5">
    <location>
        <begin position="19"/>
        <end position="33"/>
    </location>
</feature>
<evidence type="ECO:0000256" key="3">
    <source>
        <dbReference type="ARBA" id="ARBA00022821"/>
    </source>
</evidence>
<protein>
    <submittedName>
        <fullName evidence="8">TMV resistance protein N-like</fullName>
    </submittedName>
</protein>
<dbReference type="InterPro" id="IPR058192">
    <property type="entry name" value="WHD_ROQ1-like"/>
</dbReference>
<dbReference type="SUPFAM" id="SSF52200">
    <property type="entry name" value="Toll/Interleukin receptor TIR domain"/>
    <property type="match status" value="1"/>
</dbReference>
<keyword evidence="3" id="KW-0611">Plant defense</keyword>
<evidence type="ECO:0000256" key="4">
    <source>
        <dbReference type="ARBA" id="ARBA00023027"/>
    </source>
</evidence>
<evidence type="ECO:0000256" key="2">
    <source>
        <dbReference type="ARBA" id="ARBA00022737"/>
    </source>
</evidence>
<dbReference type="SUPFAM" id="SSF52058">
    <property type="entry name" value="L domain-like"/>
    <property type="match status" value="2"/>
</dbReference>
<evidence type="ECO:0000256" key="1">
    <source>
        <dbReference type="ARBA" id="ARBA00022614"/>
    </source>
</evidence>
<dbReference type="FunFam" id="3.40.50.10140:FF:000007">
    <property type="entry name" value="Disease resistance protein (TIR-NBS-LRR class)"/>
    <property type="match status" value="1"/>
</dbReference>
<dbReference type="GO" id="GO:0043531">
    <property type="term" value="F:ADP binding"/>
    <property type="evidence" value="ECO:0007669"/>
    <property type="project" value="InterPro"/>
</dbReference>
<reference evidence="8" key="1">
    <citation type="submission" date="2025-08" db="UniProtKB">
        <authorList>
            <consortium name="RefSeq"/>
        </authorList>
    </citation>
    <scope>IDENTIFICATION</scope>
</reference>
<dbReference type="PRINTS" id="PR00364">
    <property type="entry name" value="DISEASERSIST"/>
</dbReference>
<dbReference type="Pfam" id="PF23286">
    <property type="entry name" value="LRR_13"/>
    <property type="match status" value="1"/>
</dbReference>
<dbReference type="RefSeq" id="XP_021811486.1">
    <property type="nucleotide sequence ID" value="XM_021955794.1"/>
</dbReference>
<dbReference type="InterPro" id="IPR042197">
    <property type="entry name" value="Apaf_helical"/>
</dbReference>
<keyword evidence="2" id="KW-0677">Repeat</keyword>
<evidence type="ECO:0000256" key="5">
    <source>
        <dbReference type="SAM" id="MobiDB-lite"/>
    </source>
</evidence>
<dbReference type="Gene3D" id="3.40.50.10140">
    <property type="entry name" value="Toll/interleukin-1 receptor homology (TIR) domain"/>
    <property type="match status" value="1"/>
</dbReference>
<dbReference type="InterPro" id="IPR003591">
    <property type="entry name" value="Leu-rich_rpt_typical-subtyp"/>
</dbReference>
<dbReference type="InterPro" id="IPR058546">
    <property type="entry name" value="RPS4B/Roq1-like_LRR"/>
</dbReference>
<dbReference type="InterPro" id="IPR027417">
    <property type="entry name" value="P-loop_NTPase"/>
</dbReference>
<feature type="compositionally biased region" description="Acidic residues" evidence="5">
    <location>
        <begin position="1035"/>
        <end position="1050"/>
    </location>
</feature>
<dbReference type="Pfam" id="PF00931">
    <property type="entry name" value="NB-ARC"/>
    <property type="match status" value="1"/>
</dbReference>
<feature type="domain" description="TIR" evidence="6">
    <location>
        <begin position="59"/>
        <end position="227"/>
    </location>
</feature>
<evidence type="ECO:0000313" key="7">
    <source>
        <dbReference type="Proteomes" id="UP000515124"/>
    </source>
</evidence>
<dbReference type="GO" id="GO:0006952">
    <property type="term" value="P:defense response"/>
    <property type="evidence" value="ECO:0007669"/>
    <property type="project" value="InterPro"/>
</dbReference>
<dbReference type="AlphaFoldDB" id="A0A6P5SD51"/>